<name>A0A8B8BK21_CRAVI</name>
<evidence type="ECO:0000313" key="2">
    <source>
        <dbReference type="RefSeq" id="XP_022303695.1"/>
    </source>
</evidence>
<dbReference type="RefSeq" id="XP_022303695.1">
    <property type="nucleotide sequence ID" value="XM_022447987.1"/>
</dbReference>
<evidence type="ECO:0000313" key="1">
    <source>
        <dbReference type="Proteomes" id="UP000694844"/>
    </source>
</evidence>
<keyword evidence="1" id="KW-1185">Reference proteome</keyword>
<gene>
    <name evidence="2" type="primary">LOC111111168</name>
</gene>
<accession>A0A8B8BK21</accession>
<organism evidence="1 2">
    <name type="scientific">Crassostrea virginica</name>
    <name type="common">Eastern oyster</name>
    <dbReference type="NCBI Taxonomy" id="6565"/>
    <lineage>
        <taxon>Eukaryota</taxon>
        <taxon>Metazoa</taxon>
        <taxon>Spiralia</taxon>
        <taxon>Lophotrochozoa</taxon>
        <taxon>Mollusca</taxon>
        <taxon>Bivalvia</taxon>
        <taxon>Autobranchia</taxon>
        <taxon>Pteriomorphia</taxon>
        <taxon>Ostreida</taxon>
        <taxon>Ostreoidea</taxon>
        <taxon>Ostreidae</taxon>
        <taxon>Crassostrea</taxon>
    </lineage>
</organism>
<dbReference type="GeneID" id="111111168"/>
<protein>
    <submittedName>
        <fullName evidence="2">Uncharacterized protein LOC111111168 isoform X2</fullName>
    </submittedName>
</protein>
<reference evidence="2" key="1">
    <citation type="submission" date="2025-08" db="UniProtKB">
        <authorList>
            <consortium name="RefSeq"/>
        </authorList>
    </citation>
    <scope>IDENTIFICATION</scope>
    <source>
        <tissue evidence="2">Whole sample</tissue>
    </source>
</reference>
<dbReference type="Proteomes" id="UP000694844">
    <property type="component" value="Chromosome 9"/>
</dbReference>
<dbReference type="OrthoDB" id="10033767at2759"/>
<sequence>MSVVSISIRHGSTVILPWTIIEGYSDGCTFLDLFEGVKSNRFDLGSWTFPEKLQNTKVCVSIGKTKTECDPAIITNKVAVTIPVFGHYIRYSLSNDNESNSCTRMCSTTATSSSDDSVVGDPFSGNSAKRNVNDVLLMGARKLVLPEPYAEDGKIVNNKRLVYNKILYMLGNAGLGFTPMTMNEGKNFINALTNCIWTIDPQLETLRDRSFTVPILFESLFGYNIPENHKHKRDDRYKSLVNCLEKLEMFKPVCVDEYTPQNTRDRRYFLDNMKHGIQHKCVHLKFSSGNNLGSHNFLWRIPNNVSDTDNDLVQKNTDVIQALSKDLPSYHTRAMRRAFINKASLLCNLNASNARYIYKSLAGDCSLAENSTEKEVDLRVQQAFEMEDPDIITDLRQHNTGQPSKYQAFFTYAQQYLENVIETAVDDRRHDRFTHLAQAMSVPDLLQQVKDICPENTPIPSEQWLRLQFAPKNPSSLASLQYTGNLKVKFQVQSRQLRKTHVDNHYASAIFRYMKDFAVKFRDFCVFVAMDDKHHCKVGEPGHPVAAVERGKRVVVGSDKVFAVSDHDFTKFSVVPSVTMLIDIPESVAEGSFYRGQVFVGVKDLALEPSSPLRHITELKDILMGEGIDKPILCMYSDGGPDHRVTYLSVQLSIICLFLSGNYDMIIAARTPPMGSWKNPPERIMSILNLALQAVGLMRKETSSVCEQKLKSASGLSQLRDIAKDPLMRQEMVDSIEPVKTLLSQLFRRLKLKDKQFKLFSAASEADLNDLWGELSKFGNPPDGKRQQDIKKSLKDWIQLPKACGVYGTLLCITEILLYCKEMWCK</sequence>
<dbReference type="AlphaFoldDB" id="A0A8B8BK21"/>
<proteinExistence type="predicted"/>